<dbReference type="EMBL" id="FO681347">
    <property type="protein sequence ID" value="CCV63885.1"/>
    <property type="molecule type" value="Genomic_DNA"/>
</dbReference>
<dbReference type="InterPro" id="IPR036129">
    <property type="entry name" value="Glycerate_kinase_sf"/>
</dbReference>
<evidence type="ECO:0000256" key="2">
    <source>
        <dbReference type="ARBA" id="ARBA00022679"/>
    </source>
</evidence>
<dbReference type="STRING" id="1318466.BN85403080"/>
<comment type="similarity">
    <text evidence="1 4">Belongs to the glycerate kinase type-1 family.</text>
</comment>
<dbReference type="HOGENOM" id="CLU_028255_0_1_14"/>
<dbReference type="GO" id="GO:0008887">
    <property type="term" value="F:glycerate kinase activity"/>
    <property type="evidence" value="ECO:0007669"/>
    <property type="project" value="UniProtKB-UniRule"/>
</dbReference>
<evidence type="ECO:0000256" key="4">
    <source>
        <dbReference type="PIRNR" id="PIRNR006078"/>
    </source>
</evidence>
<dbReference type="PIRSF" id="PIRSF006078">
    <property type="entry name" value="GlxK"/>
    <property type="match status" value="1"/>
</dbReference>
<evidence type="ECO:0000256" key="3">
    <source>
        <dbReference type="ARBA" id="ARBA00022777"/>
    </source>
</evidence>
<keyword evidence="6" id="KW-1185">Reference proteome</keyword>
<dbReference type="NCBIfam" id="TIGR00045">
    <property type="entry name" value="glycerate kinase"/>
    <property type="match status" value="1"/>
</dbReference>
<dbReference type="OrthoDB" id="9774290at2"/>
<dbReference type="KEGG" id="apal:BN85403080"/>
<protein>
    <submittedName>
        <fullName evidence="5">Glycerate kinase</fullName>
    </submittedName>
</protein>
<dbReference type="SUPFAM" id="SSF110738">
    <property type="entry name" value="Glycerate kinase I"/>
    <property type="match status" value="1"/>
</dbReference>
<dbReference type="PANTHER" id="PTHR21599">
    <property type="entry name" value="GLYCERATE KINASE"/>
    <property type="match status" value="1"/>
</dbReference>
<dbReference type="InterPro" id="IPR004381">
    <property type="entry name" value="Glycerate_kinase"/>
</dbReference>
<proteinExistence type="inferred from homology"/>
<accession>U4KNU7</accession>
<sequence>MKIVIAPDSFKGSLTAKQVSQSIQKGFKQVFPDAKYVLVPMADGGEGTVQSLVDATNGKLKELEVVGPLGNKVKAKYGILGDGITGVIEMAEASGIGYVNKDTKNPLITTTYGTGELIKACIDSGVKKIIIGIGGSATNDGGAGMAEALGVKFLDSKGKDIPRGGGGLSQLAKIDISGVDPKVYQTEIIIASDVTNPLCGKTGASYVFGPQKGATPEMILTLDANLRHYADLIKKQLGKDVADVPGTGAAGGLGAGLLVFTNSKMQKGIDIVVDYVKLVNELKDADLCITGEGGIDYQTQYGKAPFGVAQAAKKANPKLPVVAIAGTLGKDIEALYEKGFDAIFGTIEEVAQLEDIIAKAEESLVRTSINVARALKIKL</sequence>
<dbReference type="InterPro" id="IPR018193">
    <property type="entry name" value="Glyc_kinase_flavodox-like_fold"/>
</dbReference>
<reference evidence="5 6" key="1">
    <citation type="journal article" date="2013" name="J. Mol. Microbiol. Biotechnol.">
        <title>Analysis of the Complete Genomes of Acholeplasma brassicae , A. palmae and A. laidlawii and Their Comparison to the Obligate Parasites from ' Candidatus Phytoplasma'.</title>
        <authorList>
            <person name="Kube M."/>
            <person name="Siewert C."/>
            <person name="Migdoll A.M."/>
            <person name="Duduk B."/>
            <person name="Holz S."/>
            <person name="Rabus R."/>
            <person name="Seemuller E."/>
            <person name="Mitrovic J."/>
            <person name="Muller I."/>
            <person name="Buttner C."/>
            <person name="Reinhardt R."/>
        </authorList>
    </citation>
    <scope>NUCLEOTIDE SEQUENCE [LARGE SCALE GENOMIC DNA]</scope>
    <source>
        <strain evidence="5 6">J233</strain>
    </source>
</reference>
<dbReference type="GO" id="GO:0031388">
    <property type="term" value="P:organic acid phosphorylation"/>
    <property type="evidence" value="ECO:0007669"/>
    <property type="project" value="UniProtKB-UniRule"/>
</dbReference>
<dbReference type="AlphaFoldDB" id="U4KNU7"/>
<organism evidence="5 6">
    <name type="scientific">Alteracholeplasma palmae (strain ATCC 49389 / J233)</name>
    <name type="common">Acholeplasma palmae</name>
    <dbReference type="NCBI Taxonomy" id="1318466"/>
    <lineage>
        <taxon>Bacteria</taxon>
        <taxon>Bacillati</taxon>
        <taxon>Mycoplasmatota</taxon>
        <taxon>Mollicutes</taxon>
        <taxon>Acholeplasmatales</taxon>
        <taxon>Acholeplasmataceae</taxon>
        <taxon>Acholeplasma</taxon>
    </lineage>
</organism>
<keyword evidence="3 4" id="KW-0418">Kinase</keyword>
<evidence type="ECO:0000313" key="5">
    <source>
        <dbReference type="EMBL" id="CCV63885.1"/>
    </source>
</evidence>
<gene>
    <name evidence="5" type="ORF">BN85403080</name>
</gene>
<evidence type="ECO:0000313" key="6">
    <source>
        <dbReference type="Proteomes" id="UP000032740"/>
    </source>
</evidence>
<dbReference type="InterPro" id="IPR018197">
    <property type="entry name" value="Glycerate_kinase_RE-like"/>
</dbReference>
<dbReference type="Gene3D" id="3.40.50.10350">
    <property type="entry name" value="Glycerate kinase, domain 1"/>
    <property type="match status" value="1"/>
</dbReference>
<dbReference type="Gene3D" id="3.90.1510.10">
    <property type="entry name" value="Glycerate kinase, domain 2"/>
    <property type="match status" value="1"/>
</dbReference>
<dbReference type="PANTHER" id="PTHR21599:SF0">
    <property type="entry name" value="GLYCERATE KINASE"/>
    <property type="match status" value="1"/>
</dbReference>
<dbReference type="Pfam" id="PF02595">
    <property type="entry name" value="Gly_kinase"/>
    <property type="match status" value="1"/>
</dbReference>
<evidence type="ECO:0000256" key="1">
    <source>
        <dbReference type="ARBA" id="ARBA00006284"/>
    </source>
</evidence>
<dbReference type="Proteomes" id="UP000032740">
    <property type="component" value="Chromosome"/>
</dbReference>
<name>U4KNU7_ALTPJ</name>
<keyword evidence="2 4" id="KW-0808">Transferase</keyword>